<accession>A0A328YQP2</accession>
<evidence type="ECO:0000313" key="2">
    <source>
        <dbReference type="EMBL" id="RAR75684.1"/>
    </source>
</evidence>
<dbReference type="SUPFAM" id="SSF52206">
    <property type="entry name" value="Hypothetical protein MTH538"/>
    <property type="match status" value="1"/>
</dbReference>
<evidence type="ECO:0000259" key="1">
    <source>
        <dbReference type="Pfam" id="PF08937"/>
    </source>
</evidence>
<name>A0A328YQP2_9FLAO</name>
<protein>
    <submittedName>
        <fullName evidence="2">TIR-like protein DUF1863</fullName>
    </submittedName>
</protein>
<dbReference type="OrthoDB" id="1099430at2"/>
<organism evidence="2 3">
    <name type="scientific">Flavobacterium aciduliphilum</name>
    <dbReference type="NCBI Taxonomy" id="1101402"/>
    <lineage>
        <taxon>Bacteria</taxon>
        <taxon>Pseudomonadati</taxon>
        <taxon>Bacteroidota</taxon>
        <taxon>Flavobacteriia</taxon>
        <taxon>Flavobacteriales</taxon>
        <taxon>Flavobacteriaceae</taxon>
        <taxon>Flavobacterium</taxon>
    </lineage>
</organism>
<dbReference type="InterPro" id="IPR036490">
    <property type="entry name" value="ThsB_TIR-like_sf"/>
</dbReference>
<dbReference type="InterPro" id="IPR015032">
    <property type="entry name" value="ThsB__TIR-like_domain"/>
</dbReference>
<keyword evidence="3" id="KW-1185">Reference proteome</keyword>
<feature type="domain" description="Thoeris protein ThsB TIR-like" evidence="1">
    <location>
        <begin position="8"/>
        <end position="105"/>
    </location>
</feature>
<sequence length="167" mass="20049">MAYRNKVYVAFDADNDIRYYRLMQAWKQNDNSSFDFYDAHDINNLRDWSTEETIKNKLKERLKNSKTFILLIGEQTRFHYKYIRWEINQALELNLPIICVNLNGLRSIDTEKCPPIIRNELALHVSFNAKIIEKALIDWEVMHYENKKKNIIGDFYYDSNIYLKLGL</sequence>
<dbReference type="Gene3D" id="3.40.50.11200">
    <property type="match status" value="1"/>
</dbReference>
<gene>
    <name evidence="2" type="ORF">CLV55_101384</name>
</gene>
<dbReference type="EMBL" id="QLSZ01000001">
    <property type="protein sequence ID" value="RAR75684.1"/>
    <property type="molecule type" value="Genomic_DNA"/>
</dbReference>
<evidence type="ECO:0000313" key="3">
    <source>
        <dbReference type="Proteomes" id="UP000248840"/>
    </source>
</evidence>
<reference evidence="2 3" key="1">
    <citation type="submission" date="2018-06" db="EMBL/GenBank/DDBJ databases">
        <title>Genomic Encyclopedia of Archaeal and Bacterial Type Strains, Phase II (KMG-II): from individual species to whole genera.</title>
        <authorList>
            <person name="Goeker M."/>
        </authorList>
    </citation>
    <scope>NUCLEOTIDE SEQUENCE [LARGE SCALE GENOMIC DNA]</scope>
    <source>
        <strain evidence="2 3">DSM 25663</strain>
    </source>
</reference>
<dbReference type="Pfam" id="PF08937">
    <property type="entry name" value="ThsB_TIR"/>
    <property type="match status" value="1"/>
</dbReference>
<dbReference type="RefSeq" id="WP_112112044.1">
    <property type="nucleotide sequence ID" value="NZ_QLSZ01000001.1"/>
</dbReference>
<dbReference type="AlphaFoldDB" id="A0A328YQP2"/>
<dbReference type="Proteomes" id="UP000248840">
    <property type="component" value="Unassembled WGS sequence"/>
</dbReference>
<proteinExistence type="predicted"/>
<comment type="caution">
    <text evidence="2">The sequence shown here is derived from an EMBL/GenBank/DDBJ whole genome shotgun (WGS) entry which is preliminary data.</text>
</comment>